<dbReference type="InterPro" id="IPR023753">
    <property type="entry name" value="FAD/NAD-binding_dom"/>
</dbReference>
<dbReference type="GO" id="GO:0016491">
    <property type="term" value="F:oxidoreductase activity"/>
    <property type="evidence" value="ECO:0007669"/>
    <property type="project" value="UniProtKB-KW"/>
</dbReference>
<dbReference type="AlphaFoldDB" id="A0A7Y0HPG7"/>
<organism evidence="4 5">
    <name type="scientific">Clostridium muellerianum</name>
    <dbReference type="NCBI Taxonomy" id="2716538"/>
    <lineage>
        <taxon>Bacteria</taxon>
        <taxon>Bacillati</taxon>
        <taxon>Bacillota</taxon>
        <taxon>Clostridia</taxon>
        <taxon>Eubacteriales</taxon>
        <taxon>Clostridiaceae</taxon>
        <taxon>Clostridium</taxon>
    </lineage>
</organism>
<keyword evidence="2" id="KW-0560">Oxidoreductase</keyword>
<reference evidence="4 5" key="2">
    <citation type="submission" date="2020-06" db="EMBL/GenBank/DDBJ databases">
        <title>Complete Genome Sequence of Clostridium muelleri sp. nov. P21T, an Acid-Alcohol Producing Acetogen Isolated from Old Hay.</title>
        <authorList>
            <person name="Duncan K.E."/>
            <person name="Tanner R.S."/>
        </authorList>
    </citation>
    <scope>NUCLEOTIDE SEQUENCE [LARGE SCALE GENOMIC DNA]</scope>
    <source>
        <strain evidence="4 5">P21</strain>
    </source>
</reference>
<reference evidence="4 5" key="1">
    <citation type="submission" date="2020-04" db="EMBL/GenBank/DDBJ databases">
        <authorList>
            <person name="Doyle D.A."/>
        </authorList>
    </citation>
    <scope>NUCLEOTIDE SEQUENCE [LARGE SCALE GENOMIC DNA]</scope>
    <source>
        <strain evidence="4 5">P21</strain>
    </source>
</reference>
<evidence type="ECO:0000313" key="4">
    <source>
        <dbReference type="EMBL" id="NMM63016.1"/>
    </source>
</evidence>
<protein>
    <submittedName>
        <fullName evidence="4">NAD(P)/FAD-dependent oxidoreductase</fullName>
    </submittedName>
</protein>
<dbReference type="InterPro" id="IPR050097">
    <property type="entry name" value="Ferredoxin-NADP_redctase_2"/>
</dbReference>
<dbReference type="InterPro" id="IPR036188">
    <property type="entry name" value="FAD/NAD-bd_sf"/>
</dbReference>
<dbReference type="PRINTS" id="PR00469">
    <property type="entry name" value="PNDRDTASEII"/>
</dbReference>
<proteinExistence type="predicted"/>
<keyword evidence="1" id="KW-0285">Flavoprotein</keyword>
<dbReference type="EMBL" id="JABBNI010000017">
    <property type="protein sequence ID" value="NMM63016.1"/>
    <property type="molecule type" value="Genomic_DNA"/>
</dbReference>
<evidence type="ECO:0000313" key="5">
    <source>
        <dbReference type="Proteomes" id="UP000537131"/>
    </source>
</evidence>
<comment type="caution">
    <text evidence="4">The sequence shown here is derived from an EMBL/GenBank/DDBJ whole genome shotgun (WGS) entry which is preliminary data.</text>
</comment>
<evidence type="ECO:0000256" key="1">
    <source>
        <dbReference type="ARBA" id="ARBA00022630"/>
    </source>
</evidence>
<sequence>MENEYDIAIVGTGPAGLSAAINAKIRNKSIIVFGNKDLSSKLIKAPKINNYLGFYGITGKQLKESFEAHISNMKVNITEERVNAIYSVGNYFVLMVNNKCYEVKVVIIATGMEYTKPIKGEEEFLGRGVGYCATCDAQLYKDKVVTIIGYTKKDEEEANYVNEFASKLYYIPMYHSDYNLKSEIEIVKDKPIEISGQDKVNKLILKSSEILTDGVFVLKESVSPAQLVPGLITEGEHIKVNRDMSTNIKGCFAAGDCTGTPYQFMKAAGEGLVAALSAVSYIDSNSELY</sequence>
<dbReference type="PRINTS" id="PR00368">
    <property type="entry name" value="FADPNR"/>
</dbReference>
<dbReference type="Proteomes" id="UP000537131">
    <property type="component" value="Unassembled WGS sequence"/>
</dbReference>
<evidence type="ECO:0000259" key="3">
    <source>
        <dbReference type="Pfam" id="PF07992"/>
    </source>
</evidence>
<dbReference type="SUPFAM" id="SSF51905">
    <property type="entry name" value="FAD/NAD(P)-binding domain"/>
    <property type="match status" value="1"/>
</dbReference>
<gene>
    <name evidence="4" type="ORF">HBE96_09930</name>
</gene>
<evidence type="ECO:0000256" key="2">
    <source>
        <dbReference type="ARBA" id="ARBA00023002"/>
    </source>
</evidence>
<dbReference type="Pfam" id="PF07992">
    <property type="entry name" value="Pyr_redox_2"/>
    <property type="match status" value="1"/>
</dbReference>
<name>A0A7Y0HPG7_9CLOT</name>
<dbReference type="RefSeq" id="WP_169297622.1">
    <property type="nucleotide sequence ID" value="NZ_JABBNI010000017.1"/>
</dbReference>
<keyword evidence="5" id="KW-1185">Reference proteome</keyword>
<dbReference type="Gene3D" id="3.50.50.60">
    <property type="entry name" value="FAD/NAD(P)-binding domain"/>
    <property type="match status" value="2"/>
</dbReference>
<dbReference type="PANTHER" id="PTHR48105">
    <property type="entry name" value="THIOREDOXIN REDUCTASE 1-RELATED-RELATED"/>
    <property type="match status" value="1"/>
</dbReference>
<feature type="domain" description="FAD/NAD(P)-binding" evidence="3">
    <location>
        <begin position="5"/>
        <end position="271"/>
    </location>
</feature>
<accession>A0A7Y0HPG7</accession>